<dbReference type="Pfam" id="PF01370">
    <property type="entry name" value="Epimerase"/>
    <property type="match status" value="1"/>
</dbReference>
<dbReference type="InterPro" id="IPR036291">
    <property type="entry name" value="NAD(P)-bd_dom_sf"/>
</dbReference>
<sequence length="335" mass="37171">MNSQYDSIDEKMKKVLVTGASGFIGNNLVNVLQNKGYQVRILVIDPKEKNIPPGTELFIGDLTSPESLVNIENNISFVFHCAGILGKWGTDNSIITEVNIEGTVNLIKRFAGTSISKLIHLSAGGVTGPVNEVMVDESYKCHPATEYEKSKYLGEQQAISLSKELNIPVVVVRPTFTYGPGDPHKIGLFRAIKNGSFAFIGDGESVNHPVYIDDLISGILLAMEKGRTGEIYIIGGEKPVTKKELVYTIADILDVNRPKIKIPRWLAWFMASIFEFTGRRLHFEPILTRSRVMMMADNFGYSIQKAQKELGYQPLIGLQEGIIRTAAFYKEKGLL</sequence>
<dbReference type="SUPFAM" id="SSF51735">
    <property type="entry name" value="NAD(P)-binding Rossmann-fold domains"/>
    <property type="match status" value="1"/>
</dbReference>
<dbReference type="EMBL" id="MGDD01000164">
    <property type="protein sequence ID" value="OGL45721.1"/>
    <property type="molecule type" value="Genomic_DNA"/>
</dbReference>
<gene>
    <name evidence="2" type="ORF">A2161_00700</name>
</gene>
<organism evidence="2 3">
    <name type="scientific">Candidatus Schekmanbacteria bacterium RBG_13_48_7</name>
    <dbReference type="NCBI Taxonomy" id="1817878"/>
    <lineage>
        <taxon>Bacteria</taxon>
        <taxon>Candidatus Schekmaniibacteriota</taxon>
    </lineage>
</organism>
<accession>A0A1F7RW96</accession>
<name>A0A1F7RW96_9BACT</name>
<proteinExistence type="predicted"/>
<dbReference type="PANTHER" id="PTHR48079">
    <property type="entry name" value="PROTEIN YEEZ"/>
    <property type="match status" value="1"/>
</dbReference>
<dbReference type="GO" id="GO:0004029">
    <property type="term" value="F:aldehyde dehydrogenase (NAD+) activity"/>
    <property type="evidence" value="ECO:0007669"/>
    <property type="project" value="TreeGrafter"/>
</dbReference>
<dbReference type="GO" id="GO:0005737">
    <property type="term" value="C:cytoplasm"/>
    <property type="evidence" value="ECO:0007669"/>
    <property type="project" value="TreeGrafter"/>
</dbReference>
<feature type="domain" description="NAD-dependent epimerase/dehydratase" evidence="1">
    <location>
        <begin position="15"/>
        <end position="235"/>
    </location>
</feature>
<dbReference type="PANTHER" id="PTHR48079:SF6">
    <property type="entry name" value="NAD(P)-BINDING DOMAIN-CONTAINING PROTEIN-RELATED"/>
    <property type="match status" value="1"/>
</dbReference>
<dbReference type="Proteomes" id="UP000179266">
    <property type="component" value="Unassembled WGS sequence"/>
</dbReference>
<evidence type="ECO:0000313" key="2">
    <source>
        <dbReference type="EMBL" id="OGL45721.1"/>
    </source>
</evidence>
<reference evidence="2 3" key="1">
    <citation type="journal article" date="2016" name="Nat. Commun.">
        <title>Thousands of microbial genomes shed light on interconnected biogeochemical processes in an aquifer system.</title>
        <authorList>
            <person name="Anantharaman K."/>
            <person name="Brown C.T."/>
            <person name="Hug L.A."/>
            <person name="Sharon I."/>
            <person name="Castelle C.J."/>
            <person name="Probst A.J."/>
            <person name="Thomas B.C."/>
            <person name="Singh A."/>
            <person name="Wilkins M.J."/>
            <person name="Karaoz U."/>
            <person name="Brodie E.L."/>
            <person name="Williams K.H."/>
            <person name="Hubbard S.S."/>
            <person name="Banfield J.F."/>
        </authorList>
    </citation>
    <scope>NUCLEOTIDE SEQUENCE [LARGE SCALE GENOMIC DNA]</scope>
</reference>
<protein>
    <recommendedName>
        <fullName evidence="1">NAD-dependent epimerase/dehydratase domain-containing protein</fullName>
    </recommendedName>
</protein>
<evidence type="ECO:0000259" key="1">
    <source>
        <dbReference type="Pfam" id="PF01370"/>
    </source>
</evidence>
<dbReference type="AlphaFoldDB" id="A0A1F7RW96"/>
<dbReference type="Gene3D" id="3.40.50.720">
    <property type="entry name" value="NAD(P)-binding Rossmann-like Domain"/>
    <property type="match status" value="1"/>
</dbReference>
<dbReference type="InterPro" id="IPR051783">
    <property type="entry name" value="NAD(P)-dependent_oxidoreduct"/>
</dbReference>
<comment type="caution">
    <text evidence="2">The sequence shown here is derived from an EMBL/GenBank/DDBJ whole genome shotgun (WGS) entry which is preliminary data.</text>
</comment>
<evidence type="ECO:0000313" key="3">
    <source>
        <dbReference type="Proteomes" id="UP000179266"/>
    </source>
</evidence>
<dbReference type="InterPro" id="IPR001509">
    <property type="entry name" value="Epimerase_deHydtase"/>
</dbReference>